<feature type="transmembrane region" description="Helical" evidence="1">
    <location>
        <begin position="66"/>
        <end position="84"/>
    </location>
</feature>
<reference evidence="5" key="3">
    <citation type="submission" date="2016-11" db="EMBL/GenBank/DDBJ databases">
        <authorList>
            <person name="Varghese N."/>
            <person name="Submissions S."/>
        </authorList>
    </citation>
    <scope>NUCLEOTIDE SEQUENCE [LARGE SCALE GENOMIC DNA]</scope>
    <source>
        <strain evidence="5">DX253</strain>
    </source>
</reference>
<name>E7QN01_HALPU</name>
<gene>
    <name evidence="3" type="ORF">SAMN05444342_4015</name>
    <name evidence="2" type="ORF">ZOD2009_01595</name>
</gene>
<keyword evidence="1" id="KW-1133">Transmembrane helix</keyword>
<proteinExistence type="predicted"/>
<evidence type="ECO:0000313" key="5">
    <source>
        <dbReference type="Proteomes" id="UP000184203"/>
    </source>
</evidence>
<feature type="transmembrane region" description="Helical" evidence="1">
    <location>
        <begin position="41"/>
        <end position="59"/>
    </location>
</feature>
<dbReference type="OrthoDB" id="170835at2157"/>
<dbReference type="Proteomes" id="UP000184203">
    <property type="component" value="Unassembled WGS sequence"/>
</dbReference>
<evidence type="ECO:0000313" key="2">
    <source>
        <dbReference type="EMBL" id="EFW93796.1"/>
    </source>
</evidence>
<dbReference type="EMBL" id="AEMG01000002">
    <property type="protein sequence ID" value="EFW93796.1"/>
    <property type="molecule type" value="Genomic_DNA"/>
</dbReference>
<dbReference type="PATRIC" id="fig|797209.4.peg.304"/>
<accession>E7QN01</accession>
<evidence type="ECO:0000313" key="4">
    <source>
        <dbReference type="Proteomes" id="UP000003751"/>
    </source>
</evidence>
<sequence>MSLPRRLEQVGIVVGSVLMLTLPFSVLWAVFLSGPGLVDNLLVYVPGLIVGVLVALRMLPVSYGQVWLFGIASWLATFSLWWVLGAADVAKNQPTLLGTWVLALLVGAVVAWAKPKLRWRGSEA</sequence>
<dbReference type="eggNOG" id="ENOG502N61E">
    <property type="taxonomic scope" value="Archaea"/>
</dbReference>
<evidence type="ECO:0000313" key="3">
    <source>
        <dbReference type="EMBL" id="SHL51363.1"/>
    </source>
</evidence>
<reference evidence="3" key="2">
    <citation type="submission" date="2016-11" db="EMBL/GenBank/DDBJ databases">
        <authorList>
            <person name="Jaros S."/>
            <person name="Januszkiewicz K."/>
            <person name="Wedrychowicz H."/>
        </authorList>
    </citation>
    <scope>NUCLEOTIDE SEQUENCE [LARGE SCALE GENOMIC DNA]</scope>
    <source>
        <strain evidence="3">DX253</strain>
    </source>
</reference>
<keyword evidence="1" id="KW-0812">Transmembrane</keyword>
<dbReference type="EMBL" id="FRAN01000007">
    <property type="protein sequence ID" value="SHL51363.1"/>
    <property type="molecule type" value="Genomic_DNA"/>
</dbReference>
<protein>
    <submittedName>
        <fullName evidence="2">Uncharacterized protein</fullName>
    </submittedName>
</protein>
<reference evidence="2 4" key="1">
    <citation type="journal article" date="2014" name="ISME J.">
        <title>Trehalose/2-sulfotrehalose biosynthesis and glycine-betaine uptake are widely spread mechanisms for osmoadaptation in the Halobacteriales.</title>
        <authorList>
            <person name="Youssef N.H."/>
            <person name="Savage-Ashlock K.N."/>
            <person name="McCully A.L."/>
            <person name="Luedtke B."/>
            <person name="Shaw E.I."/>
            <person name="Hoff W.D."/>
            <person name="Elshahed M.S."/>
        </authorList>
    </citation>
    <scope>NUCLEOTIDE SEQUENCE [LARGE SCALE GENOMIC DNA]</scope>
    <source>
        <strain evidence="2 4">DX253</strain>
    </source>
</reference>
<evidence type="ECO:0000256" key="1">
    <source>
        <dbReference type="SAM" id="Phobius"/>
    </source>
</evidence>
<keyword evidence="5" id="KW-1185">Reference proteome</keyword>
<feature type="transmembrane region" description="Helical" evidence="1">
    <location>
        <begin position="12"/>
        <end position="35"/>
    </location>
</feature>
<organism evidence="2 4">
    <name type="scientific">Haladaptatus paucihalophilus DX253</name>
    <dbReference type="NCBI Taxonomy" id="797209"/>
    <lineage>
        <taxon>Archaea</taxon>
        <taxon>Methanobacteriati</taxon>
        <taxon>Methanobacteriota</taxon>
        <taxon>Stenosarchaea group</taxon>
        <taxon>Halobacteria</taxon>
        <taxon>Halobacteriales</taxon>
        <taxon>Haladaptataceae</taxon>
        <taxon>Haladaptatus</taxon>
    </lineage>
</organism>
<feature type="transmembrane region" description="Helical" evidence="1">
    <location>
        <begin position="96"/>
        <end position="113"/>
    </location>
</feature>
<keyword evidence="1" id="KW-0472">Membrane</keyword>
<dbReference type="STRING" id="797209.GCA_000376445_01895"/>
<dbReference type="AlphaFoldDB" id="E7QN01"/>
<dbReference type="RefSeq" id="WP_007976373.1">
    <property type="nucleotide sequence ID" value="NZ_AEMG01000002.1"/>
</dbReference>
<dbReference type="Proteomes" id="UP000003751">
    <property type="component" value="Unassembled WGS sequence"/>
</dbReference>